<protein>
    <recommendedName>
        <fullName evidence="1">Glycosyl transferase family 1 domain-containing protein</fullName>
    </recommendedName>
</protein>
<dbReference type="Gene3D" id="3.40.50.2000">
    <property type="entry name" value="Glycogen Phosphorylase B"/>
    <property type="match status" value="2"/>
</dbReference>
<dbReference type="SUPFAM" id="SSF53756">
    <property type="entry name" value="UDP-Glycosyltransferase/glycogen phosphorylase"/>
    <property type="match status" value="1"/>
</dbReference>
<dbReference type="PANTHER" id="PTHR12526">
    <property type="entry name" value="GLYCOSYLTRANSFERASE"/>
    <property type="match status" value="1"/>
</dbReference>
<dbReference type="EMBL" id="BARS01004517">
    <property type="protein sequence ID" value="GAF79451.1"/>
    <property type="molecule type" value="Genomic_DNA"/>
</dbReference>
<gene>
    <name evidence="2" type="ORF">S01H1_08830</name>
</gene>
<sequence>MKKPKILFLNPAVSPYRIGFYDKLSKICNVKYLFYFKDCKIYNEMRNWNYEILSGEYKVPGYGRGFTPSLAKRLYNEDYDIVVNSDPCSFAAHIAFPIARHRKKKFVTWSELWKYPNHWTAQLIKPYVKMIIYESDICIAAGTKAKELLERFGAKKIAIAPTASFDVMKQKNYQVKLPKKYILSVGSIRPADGVLNLISAFYEVRKKHKALHLVLVGKPTDKAYYKECRKKADASVHFIGQVDWDKLRPYYENCLCCVSSGQPVEGIDPYASWEMSLNEAMSASKPVISTDIVGGAFDLIHHGKNGYIVSTEETANLTDAINKVLKFKGLCPYSRKLIDKTFNHKNMARKFKEALDEI</sequence>
<feature type="domain" description="Glycosyl transferase family 1" evidence="1">
    <location>
        <begin position="173"/>
        <end position="328"/>
    </location>
</feature>
<dbReference type="InterPro" id="IPR001296">
    <property type="entry name" value="Glyco_trans_1"/>
</dbReference>
<proteinExistence type="predicted"/>
<organism evidence="2">
    <name type="scientific">marine sediment metagenome</name>
    <dbReference type="NCBI Taxonomy" id="412755"/>
    <lineage>
        <taxon>unclassified sequences</taxon>
        <taxon>metagenomes</taxon>
        <taxon>ecological metagenomes</taxon>
    </lineage>
</organism>
<comment type="caution">
    <text evidence="2">The sequence shown here is derived from an EMBL/GenBank/DDBJ whole genome shotgun (WGS) entry which is preliminary data.</text>
</comment>
<name>X0SWG6_9ZZZZ</name>
<evidence type="ECO:0000259" key="1">
    <source>
        <dbReference type="Pfam" id="PF00534"/>
    </source>
</evidence>
<evidence type="ECO:0000313" key="2">
    <source>
        <dbReference type="EMBL" id="GAF79451.1"/>
    </source>
</evidence>
<dbReference type="AlphaFoldDB" id="X0SWG6"/>
<dbReference type="Pfam" id="PF00534">
    <property type="entry name" value="Glycos_transf_1"/>
    <property type="match status" value="1"/>
</dbReference>
<dbReference type="PANTHER" id="PTHR12526:SF584">
    <property type="entry name" value="GLYCOSYLTRANSFERASE"/>
    <property type="match status" value="1"/>
</dbReference>
<dbReference type="CDD" id="cd03801">
    <property type="entry name" value="GT4_PimA-like"/>
    <property type="match status" value="1"/>
</dbReference>
<reference evidence="2" key="1">
    <citation type="journal article" date="2014" name="Front. Microbiol.">
        <title>High frequency of phylogenetically diverse reductive dehalogenase-homologous genes in deep subseafloor sedimentary metagenomes.</title>
        <authorList>
            <person name="Kawai M."/>
            <person name="Futagami T."/>
            <person name="Toyoda A."/>
            <person name="Takaki Y."/>
            <person name="Nishi S."/>
            <person name="Hori S."/>
            <person name="Arai W."/>
            <person name="Tsubouchi T."/>
            <person name="Morono Y."/>
            <person name="Uchiyama I."/>
            <person name="Ito T."/>
            <person name="Fujiyama A."/>
            <person name="Inagaki F."/>
            <person name="Takami H."/>
        </authorList>
    </citation>
    <scope>NUCLEOTIDE SEQUENCE</scope>
    <source>
        <strain evidence="2">Expedition CK06-06</strain>
    </source>
</reference>
<accession>X0SWG6</accession>
<dbReference type="GO" id="GO:0016757">
    <property type="term" value="F:glycosyltransferase activity"/>
    <property type="evidence" value="ECO:0007669"/>
    <property type="project" value="InterPro"/>
</dbReference>